<keyword evidence="4 5" id="KW-0472">Membrane</keyword>
<name>A0A4Z1NRP2_9PEZI</name>
<dbReference type="OrthoDB" id="3358017at2759"/>
<keyword evidence="2 5" id="KW-0812">Transmembrane</keyword>
<evidence type="ECO:0000256" key="4">
    <source>
        <dbReference type="ARBA" id="ARBA00023136"/>
    </source>
</evidence>
<evidence type="ECO:0000313" key="6">
    <source>
        <dbReference type="EMBL" id="TID17464.1"/>
    </source>
</evidence>
<accession>A0A4Z1NRP2</accession>
<dbReference type="Proteomes" id="UP000298493">
    <property type="component" value="Unassembled WGS sequence"/>
</dbReference>
<proteinExistence type="predicted"/>
<gene>
    <name evidence="6" type="ORF">E6O75_ATG08210</name>
</gene>
<keyword evidence="7" id="KW-1185">Reference proteome</keyword>
<dbReference type="InterPro" id="IPR007568">
    <property type="entry name" value="RTA1"/>
</dbReference>
<comment type="subcellular location">
    <subcellularLocation>
        <location evidence="1">Membrane</location>
        <topology evidence="1">Multi-pass membrane protein</topology>
    </subcellularLocation>
</comment>
<organism evidence="6 7">
    <name type="scientific">Venturia nashicola</name>
    <dbReference type="NCBI Taxonomy" id="86259"/>
    <lineage>
        <taxon>Eukaryota</taxon>
        <taxon>Fungi</taxon>
        <taxon>Dikarya</taxon>
        <taxon>Ascomycota</taxon>
        <taxon>Pezizomycotina</taxon>
        <taxon>Dothideomycetes</taxon>
        <taxon>Pleosporomycetidae</taxon>
        <taxon>Venturiales</taxon>
        <taxon>Venturiaceae</taxon>
        <taxon>Venturia</taxon>
    </lineage>
</organism>
<evidence type="ECO:0000256" key="2">
    <source>
        <dbReference type="ARBA" id="ARBA00022692"/>
    </source>
</evidence>
<dbReference type="Pfam" id="PF04479">
    <property type="entry name" value="RTA1"/>
    <property type="match status" value="1"/>
</dbReference>
<reference evidence="6 7" key="1">
    <citation type="submission" date="2019-04" db="EMBL/GenBank/DDBJ databases">
        <title>High contiguity whole genome sequence and gene annotation resource for two Venturia nashicola isolates.</title>
        <authorList>
            <person name="Prokchorchik M."/>
            <person name="Won K."/>
            <person name="Lee Y."/>
            <person name="Choi E.D."/>
            <person name="Segonzac C."/>
            <person name="Sohn K.H."/>
        </authorList>
    </citation>
    <scope>NUCLEOTIDE SEQUENCE [LARGE SCALE GENOMIC DNA]</scope>
    <source>
        <strain evidence="6 7">PRI2</strain>
    </source>
</reference>
<comment type="caution">
    <text evidence="6">The sequence shown here is derived from an EMBL/GenBank/DDBJ whole genome shotgun (WGS) entry which is preliminary data.</text>
</comment>
<evidence type="ECO:0000256" key="1">
    <source>
        <dbReference type="ARBA" id="ARBA00004141"/>
    </source>
</evidence>
<dbReference type="EMBL" id="SNSC02000016">
    <property type="protein sequence ID" value="TID17464.1"/>
    <property type="molecule type" value="Genomic_DNA"/>
</dbReference>
<evidence type="ECO:0000256" key="3">
    <source>
        <dbReference type="ARBA" id="ARBA00022989"/>
    </source>
</evidence>
<keyword evidence="3 5" id="KW-1133">Transmembrane helix</keyword>
<feature type="transmembrane region" description="Helical" evidence="5">
    <location>
        <begin position="54"/>
        <end position="72"/>
    </location>
</feature>
<evidence type="ECO:0000256" key="5">
    <source>
        <dbReference type="SAM" id="Phobius"/>
    </source>
</evidence>
<dbReference type="AlphaFoldDB" id="A0A4Z1NRP2"/>
<sequence>MAMANTDNSPVLRNQDDKIFINCELLSFSNQVPASRIASRKICAGNTENIGVDVLIVGLATKLATMLVFSAIRGEDREENGPRCQSQTRSSTLILVSAAVLMLTFMEKVALSLGHEVQLRGPISVVP</sequence>
<evidence type="ECO:0000313" key="7">
    <source>
        <dbReference type="Proteomes" id="UP000298493"/>
    </source>
</evidence>
<feature type="transmembrane region" description="Helical" evidence="5">
    <location>
        <begin position="93"/>
        <end position="111"/>
    </location>
</feature>
<protein>
    <submittedName>
        <fullName evidence="6">Uncharacterized protein</fullName>
    </submittedName>
</protein>